<name>A0A7J6H7Z0_CANSA</name>
<dbReference type="Proteomes" id="UP000583929">
    <property type="component" value="Unassembled WGS sequence"/>
</dbReference>
<feature type="transmembrane region" description="Helical" evidence="1">
    <location>
        <begin position="21"/>
        <end position="46"/>
    </location>
</feature>
<proteinExistence type="predicted"/>
<dbReference type="EMBL" id="JAATIQ010000060">
    <property type="protein sequence ID" value="KAF4391364.1"/>
    <property type="molecule type" value="Genomic_DNA"/>
</dbReference>
<sequence length="194" mass="22245">MAEKREKERGRRRGFQLAFTVFTTVVSELAIVSSSIVVINLFGILMKTDLVAYLTLHFLPTFELRLSWSDDLLGAIEYIEVLLLLSSSKSISTITDQTNHINMVNLTYCCHFIDEILTIFLRNSIQNLHGNRYVIGKLPFKYFSIRSFSQLVFELTCDISYIGIDLGGEEGFDWNEYMRGQNQDHNHNGMVACL</sequence>
<evidence type="ECO:0000313" key="2">
    <source>
        <dbReference type="EMBL" id="KAF4391364.1"/>
    </source>
</evidence>
<dbReference type="AlphaFoldDB" id="A0A7J6H7Z0"/>
<keyword evidence="1" id="KW-1133">Transmembrane helix</keyword>
<reference evidence="2 3" key="1">
    <citation type="journal article" date="2020" name="bioRxiv">
        <title>Sequence and annotation of 42 cannabis genomes reveals extensive copy number variation in cannabinoid synthesis and pathogen resistance genes.</title>
        <authorList>
            <person name="Mckernan K.J."/>
            <person name="Helbert Y."/>
            <person name="Kane L.T."/>
            <person name="Ebling H."/>
            <person name="Zhang L."/>
            <person name="Liu B."/>
            <person name="Eaton Z."/>
            <person name="Mclaughlin S."/>
            <person name="Kingan S."/>
            <person name="Baybayan P."/>
            <person name="Concepcion G."/>
            <person name="Jordan M."/>
            <person name="Riva A."/>
            <person name="Barbazuk W."/>
            <person name="Harkins T."/>
        </authorList>
    </citation>
    <scope>NUCLEOTIDE SEQUENCE [LARGE SCALE GENOMIC DNA]</scope>
    <source>
        <strain evidence="3">cv. Jamaican Lion 4</strain>
        <tissue evidence="2">Leaf</tissue>
    </source>
</reference>
<keyword evidence="1" id="KW-0812">Transmembrane</keyword>
<gene>
    <name evidence="2" type="ORF">G4B88_016674</name>
</gene>
<keyword evidence="1" id="KW-0472">Membrane</keyword>
<organism evidence="2 3">
    <name type="scientific">Cannabis sativa</name>
    <name type="common">Hemp</name>
    <name type="synonym">Marijuana</name>
    <dbReference type="NCBI Taxonomy" id="3483"/>
    <lineage>
        <taxon>Eukaryota</taxon>
        <taxon>Viridiplantae</taxon>
        <taxon>Streptophyta</taxon>
        <taxon>Embryophyta</taxon>
        <taxon>Tracheophyta</taxon>
        <taxon>Spermatophyta</taxon>
        <taxon>Magnoliopsida</taxon>
        <taxon>eudicotyledons</taxon>
        <taxon>Gunneridae</taxon>
        <taxon>Pentapetalae</taxon>
        <taxon>rosids</taxon>
        <taxon>fabids</taxon>
        <taxon>Rosales</taxon>
        <taxon>Cannabaceae</taxon>
        <taxon>Cannabis</taxon>
    </lineage>
</organism>
<keyword evidence="3" id="KW-1185">Reference proteome</keyword>
<evidence type="ECO:0000256" key="1">
    <source>
        <dbReference type="SAM" id="Phobius"/>
    </source>
</evidence>
<protein>
    <submittedName>
        <fullName evidence="2">Uncharacterized protein</fullName>
    </submittedName>
</protein>
<accession>A0A7J6H7Z0</accession>
<evidence type="ECO:0000313" key="3">
    <source>
        <dbReference type="Proteomes" id="UP000583929"/>
    </source>
</evidence>
<comment type="caution">
    <text evidence="2">The sequence shown here is derived from an EMBL/GenBank/DDBJ whole genome shotgun (WGS) entry which is preliminary data.</text>
</comment>